<feature type="transmembrane region" description="Helical" evidence="6">
    <location>
        <begin position="73"/>
        <end position="91"/>
    </location>
</feature>
<dbReference type="GO" id="GO:0005886">
    <property type="term" value="C:plasma membrane"/>
    <property type="evidence" value="ECO:0007669"/>
    <property type="project" value="UniProtKB-SubCell"/>
</dbReference>
<feature type="transmembrane region" description="Helical" evidence="6">
    <location>
        <begin position="249"/>
        <end position="267"/>
    </location>
</feature>
<name>A0A7C5UWB3_UNCC3</name>
<evidence type="ECO:0000313" key="8">
    <source>
        <dbReference type="EMBL" id="HHR92184.1"/>
    </source>
</evidence>
<sequence length="505" mass="57146">MIPPKYFLTKMRVKKEAFEIMMSRFDPITIVLICLAIGIKYLLDGGFWHLFLILIGILAVLIDLLFIRKPRNIFYFSLGLILLIVANLVLADSDIELTIQSTNFVNSVVNIDKIELGPVNSLQVFGKLKRSHASIDISLPVVMSVDSLDFAYCPGDVLEGSCKLEALNKKNSYDKYLITKGVSTRAVCKDLSLIGRVEGFNGLRFYLNNKVNDIVEEYLKPPLSSLLLGMLFGSDETMPNSFKRIMRDVGLTHIVVVSGYNLSLIYENVRKLMKNISRNLSYLIGGCALWFFIWIVGYEPPVLRAGFMVLTKIISNIAGRDVTPIRSLLLSSIILLVIFPYWIESLSFHLSFLATFAIINSDAFVPGFVEKTGKLGTFFKEYFFQSLSVIFFTFPYISAVFGRLSILAPLANLLVLPMVEDITILGILAIVLSFLSKGLGVLFFGIEWVMLFYIAGACDLLSKSSVQMDYKMPNLLCVFFYIFLLLFLFYLKWRKTIKDVYKITF</sequence>
<feature type="transmembrane region" description="Helical" evidence="6">
    <location>
        <begin position="279"/>
        <end position="296"/>
    </location>
</feature>
<keyword evidence="4 6" id="KW-1133">Transmembrane helix</keyword>
<feature type="transmembrane region" description="Helical" evidence="6">
    <location>
        <begin position="441"/>
        <end position="461"/>
    </location>
</feature>
<keyword evidence="5 6" id="KW-0472">Membrane</keyword>
<feature type="transmembrane region" description="Helical" evidence="6">
    <location>
        <begin position="413"/>
        <end position="435"/>
    </location>
</feature>
<feature type="transmembrane region" description="Helical" evidence="6">
    <location>
        <begin position="302"/>
        <end position="318"/>
    </location>
</feature>
<feature type="transmembrane region" description="Helical" evidence="6">
    <location>
        <begin position="47"/>
        <end position="66"/>
    </location>
</feature>
<evidence type="ECO:0000256" key="5">
    <source>
        <dbReference type="ARBA" id="ARBA00023136"/>
    </source>
</evidence>
<comment type="caution">
    <text evidence="8">The sequence shown here is derived from an EMBL/GenBank/DDBJ whole genome shotgun (WGS) entry which is preliminary data.</text>
</comment>
<evidence type="ECO:0000259" key="7">
    <source>
        <dbReference type="Pfam" id="PF03772"/>
    </source>
</evidence>
<evidence type="ECO:0000256" key="1">
    <source>
        <dbReference type="ARBA" id="ARBA00004651"/>
    </source>
</evidence>
<dbReference type="PANTHER" id="PTHR30619:SF7">
    <property type="entry name" value="BETA-LACTAMASE DOMAIN PROTEIN"/>
    <property type="match status" value="1"/>
</dbReference>
<feature type="domain" description="ComEC/Rec2-related protein" evidence="7">
    <location>
        <begin position="230"/>
        <end position="494"/>
    </location>
</feature>
<gene>
    <name evidence="8" type="ORF">ENL96_01595</name>
</gene>
<proteinExistence type="predicted"/>
<keyword evidence="3 6" id="KW-0812">Transmembrane</keyword>
<reference evidence="8" key="1">
    <citation type="journal article" date="2020" name="mSystems">
        <title>Genome- and Community-Level Interaction Insights into Carbon Utilization and Element Cycling Functions of Hydrothermarchaeota in Hydrothermal Sediment.</title>
        <authorList>
            <person name="Zhou Z."/>
            <person name="Liu Y."/>
            <person name="Xu W."/>
            <person name="Pan J."/>
            <person name="Luo Z.H."/>
            <person name="Li M."/>
        </authorList>
    </citation>
    <scope>NUCLEOTIDE SEQUENCE [LARGE SCALE GENOMIC DNA]</scope>
    <source>
        <strain evidence="8">SpSt-1042</strain>
    </source>
</reference>
<dbReference type="NCBIfam" id="TIGR00360">
    <property type="entry name" value="ComEC_N-term"/>
    <property type="match status" value="1"/>
</dbReference>
<feature type="transmembrane region" description="Helical" evidence="6">
    <location>
        <begin position="21"/>
        <end position="41"/>
    </location>
</feature>
<dbReference type="EMBL" id="DRVY01000048">
    <property type="protein sequence ID" value="HHR92184.1"/>
    <property type="molecule type" value="Genomic_DNA"/>
</dbReference>
<evidence type="ECO:0000256" key="6">
    <source>
        <dbReference type="SAM" id="Phobius"/>
    </source>
</evidence>
<keyword evidence="2" id="KW-1003">Cell membrane</keyword>
<accession>A0A7C5UWB3</accession>
<protein>
    <submittedName>
        <fullName evidence="8">ComEC/Rec2 family competence protein</fullName>
    </submittedName>
</protein>
<dbReference type="Pfam" id="PF03772">
    <property type="entry name" value="Competence"/>
    <property type="match status" value="1"/>
</dbReference>
<dbReference type="InterPro" id="IPR052159">
    <property type="entry name" value="Competence_DNA_uptake"/>
</dbReference>
<organism evidence="8">
    <name type="scientific">candidate division CPR3 bacterium</name>
    <dbReference type="NCBI Taxonomy" id="2268181"/>
    <lineage>
        <taxon>Bacteria</taxon>
        <taxon>Bacteria division CPR3</taxon>
    </lineage>
</organism>
<dbReference type="PANTHER" id="PTHR30619">
    <property type="entry name" value="DNA INTERNALIZATION/COMPETENCE PROTEIN COMEC/REC2"/>
    <property type="match status" value="1"/>
</dbReference>
<evidence type="ECO:0000256" key="2">
    <source>
        <dbReference type="ARBA" id="ARBA00022475"/>
    </source>
</evidence>
<dbReference type="InterPro" id="IPR004477">
    <property type="entry name" value="ComEC_N"/>
</dbReference>
<evidence type="ECO:0000256" key="4">
    <source>
        <dbReference type="ARBA" id="ARBA00022989"/>
    </source>
</evidence>
<comment type="subcellular location">
    <subcellularLocation>
        <location evidence="1">Cell membrane</location>
        <topology evidence="1">Multi-pass membrane protein</topology>
    </subcellularLocation>
</comment>
<dbReference type="AlphaFoldDB" id="A0A7C5UWB3"/>
<feature type="transmembrane region" description="Helical" evidence="6">
    <location>
        <begin position="473"/>
        <end position="491"/>
    </location>
</feature>
<evidence type="ECO:0000256" key="3">
    <source>
        <dbReference type="ARBA" id="ARBA00022692"/>
    </source>
</evidence>
<feature type="transmembrane region" description="Helical" evidence="6">
    <location>
        <begin position="325"/>
        <end position="343"/>
    </location>
</feature>
<feature type="transmembrane region" description="Helical" evidence="6">
    <location>
        <begin position="382"/>
        <end position="401"/>
    </location>
</feature>